<evidence type="ECO:0000313" key="3">
    <source>
        <dbReference type="Proteomes" id="UP000051160"/>
    </source>
</evidence>
<keyword evidence="1" id="KW-1133">Transmembrane helix</keyword>
<dbReference type="Proteomes" id="UP000051160">
    <property type="component" value="Unassembled WGS sequence"/>
</dbReference>
<accession>A0A0R1M0A8</accession>
<comment type="caution">
    <text evidence="2">The sequence shown here is derived from an EMBL/GenBank/DDBJ whole genome shotgun (WGS) entry which is preliminary data.</text>
</comment>
<dbReference type="AlphaFoldDB" id="A0A0R1M0A8"/>
<reference evidence="2 3" key="1">
    <citation type="journal article" date="2015" name="Genome Announc.">
        <title>Expanding the biotechnology potential of lactobacilli through comparative genomics of 213 strains and associated genera.</title>
        <authorList>
            <person name="Sun Z."/>
            <person name="Harris H.M."/>
            <person name="McCann A."/>
            <person name="Guo C."/>
            <person name="Argimon S."/>
            <person name="Zhang W."/>
            <person name="Yang X."/>
            <person name="Jeffery I.B."/>
            <person name="Cooney J.C."/>
            <person name="Kagawa T.F."/>
            <person name="Liu W."/>
            <person name="Song Y."/>
            <person name="Salvetti E."/>
            <person name="Wrobel A."/>
            <person name="Rasinkangas P."/>
            <person name="Parkhill J."/>
            <person name="Rea M.C."/>
            <person name="O'Sullivan O."/>
            <person name="Ritari J."/>
            <person name="Douillard F.P."/>
            <person name="Paul Ross R."/>
            <person name="Yang R."/>
            <person name="Briner A.E."/>
            <person name="Felis G.E."/>
            <person name="de Vos W.M."/>
            <person name="Barrangou R."/>
            <person name="Klaenhammer T.R."/>
            <person name="Caufield P.W."/>
            <person name="Cui Y."/>
            <person name="Zhang H."/>
            <person name="O'Toole P.W."/>
        </authorList>
    </citation>
    <scope>NUCLEOTIDE SEQUENCE [LARGE SCALE GENOMIC DNA]</scope>
    <source>
        <strain evidence="2 3">DSM 19909</strain>
    </source>
</reference>
<keyword evidence="1" id="KW-0812">Transmembrane</keyword>
<evidence type="ECO:0000313" key="2">
    <source>
        <dbReference type="EMBL" id="KRK98852.1"/>
    </source>
</evidence>
<protein>
    <recommendedName>
        <fullName evidence="4">Integral membrane protein</fullName>
    </recommendedName>
</protein>
<keyword evidence="3" id="KW-1185">Reference proteome</keyword>
<dbReference type="EMBL" id="AZEE01000027">
    <property type="protein sequence ID" value="KRK98852.1"/>
    <property type="molecule type" value="Genomic_DNA"/>
</dbReference>
<dbReference type="OrthoDB" id="9803832at2"/>
<dbReference type="RefSeq" id="WP_054698994.1">
    <property type="nucleotide sequence ID" value="NZ_AZEE01000027.1"/>
</dbReference>
<feature type="transmembrane region" description="Helical" evidence="1">
    <location>
        <begin position="78"/>
        <end position="98"/>
    </location>
</feature>
<sequence>MSLISTILIIIVAVEALGILGLEMFGSQTAAARQAFDISPEYQQRPETKTTLANIGLYNGFVGVGLLFMRFGLPSNAVIAGCLFFTGFVVVAGIYGGLTANRQIALTQGLPGLLAFLSLLIFK</sequence>
<dbReference type="InterPro" id="IPR009732">
    <property type="entry name" value="DUF1304"/>
</dbReference>
<dbReference type="PANTHER" id="PTHR38446">
    <property type="entry name" value="BLL0914 PROTEIN"/>
    <property type="match status" value="1"/>
</dbReference>
<evidence type="ECO:0000256" key="1">
    <source>
        <dbReference type="SAM" id="Phobius"/>
    </source>
</evidence>
<feature type="transmembrane region" description="Helical" evidence="1">
    <location>
        <begin position="104"/>
        <end position="122"/>
    </location>
</feature>
<gene>
    <name evidence="2" type="ORF">FD04_GL000593</name>
</gene>
<dbReference type="PANTHER" id="PTHR38446:SF1">
    <property type="entry name" value="BLL0914 PROTEIN"/>
    <property type="match status" value="1"/>
</dbReference>
<feature type="transmembrane region" description="Helical" evidence="1">
    <location>
        <begin position="56"/>
        <end position="73"/>
    </location>
</feature>
<proteinExistence type="predicted"/>
<organism evidence="2 3">
    <name type="scientific">Secundilactobacillus odoratitofui DSM 19909 = JCM 15043</name>
    <dbReference type="NCBI Taxonomy" id="1423776"/>
    <lineage>
        <taxon>Bacteria</taxon>
        <taxon>Bacillati</taxon>
        <taxon>Bacillota</taxon>
        <taxon>Bacilli</taxon>
        <taxon>Lactobacillales</taxon>
        <taxon>Lactobacillaceae</taxon>
        <taxon>Secundilactobacillus</taxon>
    </lineage>
</organism>
<evidence type="ECO:0008006" key="4">
    <source>
        <dbReference type="Google" id="ProtNLM"/>
    </source>
</evidence>
<dbReference type="Pfam" id="PF06993">
    <property type="entry name" value="DUF1304"/>
    <property type="match status" value="1"/>
</dbReference>
<name>A0A0R1M0A8_9LACO</name>
<keyword evidence="1" id="KW-0472">Membrane</keyword>